<accession>A0A8W7Q4K7</accession>
<reference evidence="2" key="1">
    <citation type="submission" date="2022-08" db="UniProtKB">
        <authorList>
            <consortium name="EnsemblMetazoa"/>
        </authorList>
    </citation>
    <scope>IDENTIFICATION</scope>
</reference>
<dbReference type="Gene3D" id="3.40.50.800">
    <property type="entry name" value="Anticodon-binding domain"/>
    <property type="match status" value="1"/>
</dbReference>
<organism evidence="2">
    <name type="scientific">Anopheles coluzzii</name>
    <name type="common">African malaria mosquito</name>
    <dbReference type="NCBI Taxonomy" id="1518534"/>
    <lineage>
        <taxon>Eukaryota</taxon>
        <taxon>Metazoa</taxon>
        <taxon>Ecdysozoa</taxon>
        <taxon>Arthropoda</taxon>
        <taxon>Hexapoda</taxon>
        <taxon>Insecta</taxon>
        <taxon>Pterygota</taxon>
        <taxon>Neoptera</taxon>
        <taxon>Endopterygota</taxon>
        <taxon>Diptera</taxon>
        <taxon>Nematocera</taxon>
        <taxon>Culicoidea</taxon>
        <taxon>Culicidae</taxon>
        <taxon>Anophelinae</taxon>
        <taxon>Anopheles</taxon>
    </lineage>
</organism>
<dbReference type="InterPro" id="IPR045864">
    <property type="entry name" value="aa-tRNA-synth_II/BPL/LPL"/>
</dbReference>
<evidence type="ECO:0000313" key="2">
    <source>
        <dbReference type="EnsemblMetazoa" id="ACOM042691-PA.1"/>
    </source>
</evidence>
<feature type="domain" description="Anticodon-binding" evidence="1">
    <location>
        <begin position="291"/>
        <end position="370"/>
    </location>
</feature>
<dbReference type="GO" id="GO:0005739">
    <property type="term" value="C:mitochondrion"/>
    <property type="evidence" value="ECO:0007669"/>
    <property type="project" value="TreeGrafter"/>
</dbReference>
<dbReference type="VEuPathDB" id="VectorBase:ACON2_031023"/>
<evidence type="ECO:0000259" key="1">
    <source>
        <dbReference type="Pfam" id="PF03129"/>
    </source>
</evidence>
<dbReference type="InterPro" id="IPR036621">
    <property type="entry name" value="Anticodon-bd_dom_sf"/>
</dbReference>
<protein>
    <recommendedName>
        <fullName evidence="1">Anticodon-binding domain-containing protein</fullName>
    </recommendedName>
</protein>
<proteinExistence type="predicted"/>
<dbReference type="InterPro" id="IPR027031">
    <property type="entry name" value="Gly-tRNA_synthase/POLG2"/>
</dbReference>
<dbReference type="EnsemblMetazoa" id="ACOM042691-RA">
    <property type="protein sequence ID" value="ACOM042691-PA.1"/>
    <property type="gene ID" value="ACOM042691"/>
</dbReference>
<dbReference type="PANTHER" id="PTHR10745:SF8">
    <property type="entry name" value="DNA POLYMERASE SUBUNIT GAMMA-2, MITOCHONDRIAL"/>
    <property type="match status" value="1"/>
</dbReference>
<dbReference type="PANTHER" id="PTHR10745">
    <property type="entry name" value="GLYCYL-TRNA SYNTHETASE/DNA POLYMERASE SUBUNIT GAMMA-2"/>
    <property type="match status" value="1"/>
</dbReference>
<dbReference type="SUPFAM" id="SSF52954">
    <property type="entry name" value="Class II aaRS ABD-related"/>
    <property type="match status" value="1"/>
</dbReference>
<dbReference type="Gene3D" id="3.30.930.10">
    <property type="entry name" value="Bira Bifunctional Protein, Domain 2"/>
    <property type="match status" value="1"/>
</dbReference>
<sequence length="375" mass="41961">MARAGKTFIELLQTCRQSSFVDFRLDGATVRDLSLTSVGQLLRNNLRTARNLLGSGSSNSNPIPMYSGSSNRSVLESLGMVQRANGNKVPKHPIGLLVEEARTNQLVSLGDGFALQLPETLELHTTYLLPPAMGSQFLYQLQRQRKIWWMRWSVDPGRYFISDMRRDEADQGRTTAVSICARFLDRSEHAQMVELERLELSEGERVGERQAAIVRVGHNLDRAVLAILMDALECAASERCVKIHRKIAPYKCGIVCAGEDATGNWYDIYCLKFKLSPFSPPPPTDANVRNDLIDLSKHLTYVLRAANLPVHESFSFEQASPALDRLDQIGVPYVLLLSAGTLRTGLLQLRSRDTTLSETIHLSDLPHYLERIINA</sequence>
<name>A0A8W7Q4K7_ANOCL</name>
<dbReference type="Proteomes" id="UP000075882">
    <property type="component" value="Unassembled WGS sequence"/>
</dbReference>
<dbReference type="InterPro" id="IPR004154">
    <property type="entry name" value="Anticodon-bd"/>
</dbReference>
<dbReference type="Pfam" id="PF03129">
    <property type="entry name" value="HGTP_anticodon"/>
    <property type="match status" value="1"/>
</dbReference>
<dbReference type="AlphaFoldDB" id="A0A8W7Q4K7"/>
<dbReference type="GO" id="GO:0006264">
    <property type="term" value="P:mitochondrial DNA replication"/>
    <property type="evidence" value="ECO:0007669"/>
    <property type="project" value="TreeGrafter"/>
</dbReference>